<keyword evidence="3" id="KW-1185">Reference proteome</keyword>
<dbReference type="eggNOG" id="ENOG5030JHE">
    <property type="taxonomic scope" value="Bacteria"/>
</dbReference>
<proteinExistence type="predicted"/>
<dbReference type="RefSeq" id="WP_035581115.1">
    <property type="nucleotide sequence ID" value="NZ_ARYJ01000005.1"/>
</dbReference>
<evidence type="ECO:0000259" key="1">
    <source>
        <dbReference type="PROSITE" id="PS52015"/>
    </source>
</evidence>
<dbReference type="Proteomes" id="UP000024816">
    <property type="component" value="Unassembled WGS sequence"/>
</dbReference>
<evidence type="ECO:0000313" key="2">
    <source>
        <dbReference type="EMBL" id="KCZ88437.1"/>
    </source>
</evidence>
<dbReference type="Pfam" id="PF03544">
    <property type="entry name" value="TonB_C"/>
    <property type="match status" value="1"/>
</dbReference>
<accession>A0A059FCW0</accession>
<sequence length="375" mass="41001">MVLSLSLTARAEMPAGTVSGFNQAVQSGDPVVIVAAAREMGATAIAHPEDPQAVAAAFEAANQLCLRGACADAVPMVTFLSQREESPPVSQAEFDVLKAFAIWSASEGDAAADDAFRAVLAANEAAQPSLLTVSAFEAFYVPATQTSDWDEITSRTGMAASHLKPVRDLVPDRWAIAELLSATADFNENRDFASYDKISDLAAWLRGKRRDEALKAPLRSLDYQAMAWRYALGAYFRSFENVSFSNVSRDGRFKYENEFDQAEERAEAILAEFPKTMSSEPPFCSGKVVKPPRPTYPSSAARRGYVGAVVLGVDFEDGEISNIEVLASIPDDTFASASVRGMKTFRWKFDEVQEEPGCTRTKKTAMIYPFEYVMR</sequence>
<dbReference type="PATRIC" id="fig|1280952.3.peg.1736"/>
<dbReference type="STRING" id="1280952.HJA_08719"/>
<dbReference type="InterPro" id="IPR037682">
    <property type="entry name" value="TonB_C"/>
</dbReference>
<organism evidence="2 3">
    <name type="scientific">Hyphomonas jannaschiana VP2</name>
    <dbReference type="NCBI Taxonomy" id="1280952"/>
    <lineage>
        <taxon>Bacteria</taxon>
        <taxon>Pseudomonadati</taxon>
        <taxon>Pseudomonadota</taxon>
        <taxon>Alphaproteobacteria</taxon>
        <taxon>Hyphomonadales</taxon>
        <taxon>Hyphomonadaceae</taxon>
        <taxon>Hyphomonas</taxon>
    </lineage>
</organism>
<dbReference type="PROSITE" id="PS52015">
    <property type="entry name" value="TONB_CTD"/>
    <property type="match status" value="1"/>
</dbReference>
<gene>
    <name evidence="2" type="ORF">HJA_08719</name>
</gene>
<feature type="domain" description="TonB C-terminal" evidence="1">
    <location>
        <begin position="281"/>
        <end position="375"/>
    </location>
</feature>
<dbReference type="Gene3D" id="3.30.2420.10">
    <property type="entry name" value="TonB"/>
    <property type="match status" value="1"/>
</dbReference>
<protein>
    <recommendedName>
        <fullName evidence="1">TonB C-terminal domain-containing protein</fullName>
    </recommendedName>
</protein>
<name>A0A059FCW0_9PROT</name>
<dbReference type="SUPFAM" id="SSF74653">
    <property type="entry name" value="TolA/TonB C-terminal domain"/>
    <property type="match status" value="1"/>
</dbReference>
<dbReference type="OrthoDB" id="1628901at2"/>
<evidence type="ECO:0000313" key="3">
    <source>
        <dbReference type="Proteomes" id="UP000024816"/>
    </source>
</evidence>
<reference evidence="2 3" key="1">
    <citation type="journal article" date="2014" name="Antonie Van Leeuwenhoek">
        <title>Hyphomonas beringensis sp. nov. and Hyphomonas chukchiensis sp. nov., isolated from surface seawater of the Bering Sea and Chukchi Sea.</title>
        <authorList>
            <person name="Li C."/>
            <person name="Lai Q."/>
            <person name="Li G."/>
            <person name="Dong C."/>
            <person name="Wang J."/>
            <person name="Liao Y."/>
            <person name="Shao Z."/>
        </authorList>
    </citation>
    <scope>NUCLEOTIDE SEQUENCE [LARGE SCALE GENOMIC DNA]</scope>
    <source>
        <strain evidence="2 3">VP2</strain>
    </source>
</reference>
<dbReference type="AlphaFoldDB" id="A0A059FCW0"/>
<dbReference type="GO" id="GO:0055085">
    <property type="term" value="P:transmembrane transport"/>
    <property type="evidence" value="ECO:0007669"/>
    <property type="project" value="InterPro"/>
</dbReference>
<dbReference type="EMBL" id="ARYJ01000005">
    <property type="protein sequence ID" value="KCZ88437.1"/>
    <property type="molecule type" value="Genomic_DNA"/>
</dbReference>
<comment type="caution">
    <text evidence="2">The sequence shown here is derived from an EMBL/GenBank/DDBJ whole genome shotgun (WGS) entry which is preliminary data.</text>
</comment>